<keyword evidence="2" id="KW-1185">Reference proteome</keyword>
<gene>
    <name evidence="1" type="ORF">Vadar_024489</name>
</gene>
<proteinExistence type="predicted"/>
<name>A0ACB7ZLK0_9ERIC</name>
<dbReference type="Proteomes" id="UP000828048">
    <property type="component" value="Chromosome 9"/>
</dbReference>
<sequence>MMPMMPSFYFEQIVPSATASPSASSSSSFYSSPAASVLVEKATSYLLIEPDWALNMQICDAVNANTRVAKDVLKAVKKRLQHKNPNVHLLALTLLETMVKNCGDDVHSQIVERNMLQDMIKIVKKKKTDMHVRDKILVLLDSWQEAFGGPKGIYPQYYRACDELKLAGILFPQRSPDAAPIFTPPVSQSFLGHAQADYGLPVNSSTGLDEAMAADMGSLSLSTINSMRNVLDVLSDVLQAVNPSDRASVEDETVVDLVNQCRSNQKRLMQMSITTGGEELLGQVLELNDRLQSVLAKHDAIASGSPLPTQATDFNPRSAVESNLKPMDVKEPSLKPDAGPSLPLLIDI</sequence>
<accession>A0ACB7ZLK0</accession>
<reference evidence="1 2" key="1">
    <citation type="journal article" date="2021" name="Hortic Res">
        <title>High-quality reference genome and annotation aids understanding of berry development for evergreen blueberry (Vaccinium darrowii).</title>
        <authorList>
            <person name="Yu J."/>
            <person name="Hulse-Kemp A.M."/>
            <person name="Babiker E."/>
            <person name="Staton M."/>
        </authorList>
    </citation>
    <scope>NUCLEOTIDE SEQUENCE [LARGE SCALE GENOMIC DNA]</scope>
    <source>
        <strain evidence="2">cv. NJ 8807/NJ 8810</strain>
        <tissue evidence="1">Young leaf</tissue>
    </source>
</reference>
<dbReference type="EMBL" id="CM037159">
    <property type="protein sequence ID" value="KAH7866757.1"/>
    <property type="molecule type" value="Genomic_DNA"/>
</dbReference>
<comment type="caution">
    <text evidence="1">The sequence shown here is derived from an EMBL/GenBank/DDBJ whole genome shotgun (WGS) entry which is preliminary data.</text>
</comment>
<organism evidence="1 2">
    <name type="scientific">Vaccinium darrowii</name>
    <dbReference type="NCBI Taxonomy" id="229202"/>
    <lineage>
        <taxon>Eukaryota</taxon>
        <taxon>Viridiplantae</taxon>
        <taxon>Streptophyta</taxon>
        <taxon>Embryophyta</taxon>
        <taxon>Tracheophyta</taxon>
        <taxon>Spermatophyta</taxon>
        <taxon>Magnoliopsida</taxon>
        <taxon>eudicotyledons</taxon>
        <taxon>Gunneridae</taxon>
        <taxon>Pentapetalae</taxon>
        <taxon>asterids</taxon>
        <taxon>Ericales</taxon>
        <taxon>Ericaceae</taxon>
        <taxon>Vaccinioideae</taxon>
        <taxon>Vaccinieae</taxon>
        <taxon>Vaccinium</taxon>
    </lineage>
</organism>
<protein>
    <submittedName>
        <fullName evidence="1">Uncharacterized protein</fullName>
    </submittedName>
</protein>
<evidence type="ECO:0000313" key="1">
    <source>
        <dbReference type="EMBL" id="KAH7866757.1"/>
    </source>
</evidence>
<evidence type="ECO:0000313" key="2">
    <source>
        <dbReference type="Proteomes" id="UP000828048"/>
    </source>
</evidence>